<evidence type="ECO:0000313" key="2">
    <source>
        <dbReference type="EMBL" id="AOR78301.1"/>
    </source>
</evidence>
<sequence>MALELTPFDPAVYIETEEDILVYLEAAMEGNDPRHIARALGDVARSKGMSEIARKTGLGRQALYNALSESGNPTLETLTAVLKALGLELTVHRPAA</sequence>
<feature type="domain" description="HTH cro/C1-type" evidence="1">
    <location>
        <begin position="49"/>
        <end position="92"/>
    </location>
</feature>
<keyword evidence="3" id="KW-1185">Reference proteome</keyword>
<dbReference type="PANTHER" id="PTHR40275:SF1">
    <property type="entry name" value="SSL7038 PROTEIN"/>
    <property type="match status" value="1"/>
</dbReference>
<dbReference type="RefSeq" id="WP_069709039.1">
    <property type="nucleotide sequence ID" value="NZ_CP017075.1"/>
</dbReference>
<dbReference type="GO" id="GO:0003677">
    <property type="term" value="F:DNA binding"/>
    <property type="evidence" value="ECO:0007669"/>
    <property type="project" value="InterPro"/>
</dbReference>
<name>A0A1D8A873_9SPHN</name>
<dbReference type="KEGG" id="nre:BES08_17215"/>
<gene>
    <name evidence="2" type="ORF">BES08_17215</name>
</gene>
<evidence type="ECO:0000259" key="1">
    <source>
        <dbReference type="PROSITE" id="PS50943"/>
    </source>
</evidence>
<proteinExistence type="predicted"/>
<dbReference type="Pfam" id="PF21716">
    <property type="entry name" value="dnstrm_HI1420"/>
    <property type="match status" value="1"/>
</dbReference>
<dbReference type="PANTHER" id="PTHR40275">
    <property type="entry name" value="SSL7038 PROTEIN"/>
    <property type="match status" value="1"/>
</dbReference>
<dbReference type="Gene3D" id="1.10.260.40">
    <property type="entry name" value="lambda repressor-like DNA-binding domains"/>
    <property type="match status" value="1"/>
</dbReference>
<dbReference type="NCBIfam" id="TIGR02684">
    <property type="entry name" value="dnstrm_HI1420"/>
    <property type="match status" value="1"/>
</dbReference>
<dbReference type="Proteomes" id="UP000094626">
    <property type="component" value="Chromosome"/>
</dbReference>
<reference evidence="3" key="1">
    <citation type="journal article" date="2017" name="J. Biotechnol.">
        <title>Complete genome sequence of Novosphingobium resinovorum SA1, a versatile xenobiotic-degrading bacterium capable of utilizing sulfanilic acid.</title>
        <authorList>
            <person name="Hegedus B."/>
            <person name="Kos P.B."/>
            <person name="Balint B."/>
            <person name="Maroti G."/>
            <person name="Gan H.M."/>
            <person name="Perei K."/>
            <person name="Rakhely G."/>
        </authorList>
    </citation>
    <scope>NUCLEOTIDE SEQUENCE [LARGE SCALE GENOMIC DNA]</scope>
    <source>
        <strain evidence="3">SA1</strain>
    </source>
</reference>
<dbReference type="InterPro" id="IPR010982">
    <property type="entry name" value="Lambda_DNA-bd_dom_sf"/>
</dbReference>
<dbReference type="InterPro" id="IPR014057">
    <property type="entry name" value="HI1420"/>
</dbReference>
<dbReference type="OrthoDB" id="9798416at2"/>
<dbReference type="SUPFAM" id="SSF47413">
    <property type="entry name" value="lambda repressor-like DNA-binding domains"/>
    <property type="match status" value="1"/>
</dbReference>
<protein>
    <submittedName>
        <fullName evidence="2">Putative addiction module antidote protein</fullName>
    </submittedName>
</protein>
<dbReference type="PROSITE" id="PS50943">
    <property type="entry name" value="HTH_CROC1"/>
    <property type="match status" value="1"/>
</dbReference>
<evidence type="ECO:0000313" key="3">
    <source>
        <dbReference type="Proteomes" id="UP000094626"/>
    </source>
</evidence>
<dbReference type="CDD" id="cd00093">
    <property type="entry name" value="HTH_XRE"/>
    <property type="match status" value="1"/>
</dbReference>
<organism evidence="2 3">
    <name type="scientific">Novosphingobium resinovorum</name>
    <dbReference type="NCBI Taxonomy" id="158500"/>
    <lineage>
        <taxon>Bacteria</taxon>
        <taxon>Pseudomonadati</taxon>
        <taxon>Pseudomonadota</taxon>
        <taxon>Alphaproteobacteria</taxon>
        <taxon>Sphingomonadales</taxon>
        <taxon>Sphingomonadaceae</taxon>
        <taxon>Novosphingobium</taxon>
    </lineage>
</organism>
<accession>A0A1D8A873</accession>
<dbReference type="EMBL" id="CP017075">
    <property type="protein sequence ID" value="AOR78301.1"/>
    <property type="molecule type" value="Genomic_DNA"/>
</dbReference>
<dbReference type="AlphaFoldDB" id="A0A1D8A873"/>
<dbReference type="InterPro" id="IPR001387">
    <property type="entry name" value="Cro/C1-type_HTH"/>
</dbReference>